<dbReference type="CDD" id="cd10017">
    <property type="entry name" value="B3_DNA"/>
    <property type="match status" value="1"/>
</dbReference>
<reference evidence="8" key="1">
    <citation type="submission" date="2020-06" db="EMBL/GenBank/DDBJ databases">
        <authorList>
            <person name="Li T."/>
            <person name="Hu X."/>
            <person name="Zhang T."/>
            <person name="Song X."/>
            <person name="Zhang H."/>
            <person name="Dai N."/>
            <person name="Sheng W."/>
            <person name="Hou X."/>
            <person name="Wei L."/>
        </authorList>
    </citation>
    <scope>NUCLEOTIDE SEQUENCE</scope>
    <source>
        <strain evidence="8">KEN1</strain>
        <tissue evidence="8">Leaf</tissue>
    </source>
</reference>
<dbReference type="Pfam" id="PF02362">
    <property type="entry name" value="B3"/>
    <property type="match status" value="1"/>
</dbReference>
<keyword evidence="3" id="KW-0238">DNA-binding</keyword>
<feature type="domain" description="TF-B3" evidence="7">
    <location>
        <begin position="8"/>
        <end position="102"/>
    </location>
</feature>
<organism evidence="8">
    <name type="scientific">Sesamum latifolium</name>
    <dbReference type="NCBI Taxonomy" id="2727402"/>
    <lineage>
        <taxon>Eukaryota</taxon>
        <taxon>Viridiplantae</taxon>
        <taxon>Streptophyta</taxon>
        <taxon>Embryophyta</taxon>
        <taxon>Tracheophyta</taxon>
        <taxon>Spermatophyta</taxon>
        <taxon>Magnoliopsida</taxon>
        <taxon>eudicotyledons</taxon>
        <taxon>Gunneridae</taxon>
        <taxon>Pentapetalae</taxon>
        <taxon>asterids</taxon>
        <taxon>lamiids</taxon>
        <taxon>Lamiales</taxon>
        <taxon>Pedaliaceae</taxon>
        <taxon>Sesamum</taxon>
    </lineage>
</organism>
<evidence type="ECO:0000256" key="4">
    <source>
        <dbReference type="ARBA" id="ARBA00023163"/>
    </source>
</evidence>
<dbReference type="InterPro" id="IPR050655">
    <property type="entry name" value="Plant_B3_domain"/>
</dbReference>
<evidence type="ECO:0000259" key="7">
    <source>
        <dbReference type="PROSITE" id="PS50863"/>
    </source>
</evidence>
<sequence>MGRKPKVKPSFFKVLIKDFAQKLNLPPVFVQKYGQMLPGTAELRTSSGETWRVKLEIEDEKYCFTGGWSKFVKDVELEMGEFLVFWFNIGKSSFDVSVYGINGCEKGISSRNNTLTEDSDADGDAELSNDDANKKQPRTCICQTEGGGRGSTTNPQFEVVLTQSRKLRISLRKGFAEAAGLIGKRAVVLEYPPKNRYWPVLLDNRSLPHFRLDFATGWFQFRRENDLRVGKTYSFEFNPAKNVIQVKELK</sequence>
<dbReference type="SMART" id="SM01019">
    <property type="entry name" value="B3"/>
    <property type="match status" value="2"/>
</dbReference>
<evidence type="ECO:0000256" key="2">
    <source>
        <dbReference type="ARBA" id="ARBA00023015"/>
    </source>
</evidence>
<feature type="region of interest" description="Disordered" evidence="6">
    <location>
        <begin position="112"/>
        <end position="138"/>
    </location>
</feature>
<dbReference type="InterPro" id="IPR015300">
    <property type="entry name" value="DNA-bd_pseudobarrel_sf"/>
</dbReference>
<evidence type="ECO:0000256" key="3">
    <source>
        <dbReference type="ARBA" id="ARBA00023125"/>
    </source>
</evidence>
<dbReference type="EMBL" id="JACGWN010000005">
    <property type="protein sequence ID" value="KAL0450271.1"/>
    <property type="molecule type" value="Genomic_DNA"/>
</dbReference>
<dbReference type="PANTHER" id="PTHR31920">
    <property type="entry name" value="B3 DOMAIN-CONTAINING"/>
    <property type="match status" value="1"/>
</dbReference>
<dbReference type="InterPro" id="IPR003340">
    <property type="entry name" value="B3_DNA-bd"/>
</dbReference>
<comment type="subcellular location">
    <subcellularLocation>
        <location evidence="1">Nucleus</location>
    </subcellularLocation>
</comment>
<dbReference type="Gene3D" id="2.40.330.10">
    <property type="entry name" value="DNA-binding pseudobarrel domain"/>
    <property type="match status" value="2"/>
</dbReference>
<protein>
    <submittedName>
        <fullName evidence="8">B3 domain-containing protein LOC</fullName>
    </submittedName>
</protein>
<proteinExistence type="predicted"/>
<reference evidence="8" key="2">
    <citation type="journal article" date="2024" name="Plant">
        <title>Genomic evolution and insights into agronomic trait innovations of Sesamum species.</title>
        <authorList>
            <person name="Miao H."/>
            <person name="Wang L."/>
            <person name="Qu L."/>
            <person name="Liu H."/>
            <person name="Sun Y."/>
            <person name="Le M."/>
            <person name="Wang Q."/>
            <person name="Wei S."/>
            <person name="Zheng Y."/>
            <person name="Lin W."/>
            <person name="Duan Y."/>
            <person name="Cao H."/>
            <person name="Xiong S."/>
            <person name="Wang X."/>
            <person name="Wei L."/>
            <person name="Li C."/>
            <person name="Ma Q."/>
            <person name="Ju M."/>
            <person name="Zhao R."/>
            <person name="Li G."/>
            <person name="Mu C."/>
            <person name="Tian Q."/>
            <person name="Mei H."/>
            <person name="Zhang T."/>
            <person name="Gao T."/>
            <person name="Zhang H."/>
        </authorList>
    </citation>
    <scope>NUCLEOTIDE SEQUENCE</scope>
    <source>
        <strain evidence="8">KEN1</strain>
    </source>
</reference>
<comment type="caution">
    <text evidence="8">The sequence shown here is derived from an EMBL/GenBank/DDBJ whole genome shotgun (WGS) entry which is preliminary data.</text>
</comment>
<dbReference type="GO" id="GO:0005634">
    <property type="term" value="C:nucleus"/>
    <property type="evidence" value="ECO:0007669"/>
    <property type="project" value="UniProtKB-SubCell"/>
</dbReference>
<dbReference type="PROSITE" id="PS50863">
    <property type="entry name" value="B3"/>
    <property type="match status" value="2"/>
</dbReference>
<dbReference type="PANTHER" id="PTHR31920:SF122">
    <property type="entry name" value="B3 DOMAIN-CONTAINING PROTEIN REM23"/>
    <property type="match status" value="1"/>
</dbReference>
<evidence type="ECO:0000256" key="1">
    <source>
        <dbReference type="ARBA" id="ARBA00004123"/>
    </source>
</evidence>
<gene>
    <name evidence="8" type="ORF">Slati_1583500</name>
</gene>
<dbReference type="GO" id="GO:0003677">
    <property type="term" value="F:DNA binding"/>
    <property type="evidence" value="ECO:0007669"/>
    <property type="project" value="UniProtKB-KW"/>
</dbReference>
<evidence type="ECO:0000256" key="6">
    <source>
        <dbReference type="SAM" id="MobiDB-lite"/>
    </source>
</evidence>
<accession>A0AAW2XB96</accession>
<keyword evidence="2" id="KW-0805">Transcription regulation</keyword>
<keyword evidence="5" id="KW-0539">Nucleus</keyword>
<feature type="domain" description="TF-B3" evidence="7">
    <location>
        <begin position="154"/>
        <end position="250"/>
    </location>
</feature>
<dbReference type="AlphaFoldDB" id="A0AAW2XB96"/>
<evidence type="ECO:0000256" key="5">
    <source>
        <dbReference type="ARBA" id="ARBA00023242"/>
    </source>
</evidence>
<feature type="compositionally biased region" description="Acidic residues" evidence="6">
    <location>
        <begin position="117"/>
        <end position="129"/>
    </location>
</feature>
<keyword evidence="4" id="KW-0804">Transcription</keyword>
<evidence type="ECO:0000313" key="8">
    <source>
        <dbReference type="EMBL" id="KAL0450271.1"/>
    </source>
</evidence>
<name>A0AAW2XB96_9LAMI</name>
<dbReference type="SUPFAM" id="SSF101936">
    <property type="entry name" value="DNA-binding pseudobarrel domain"/>
    <property type="match status" value="2"/>
</dbReference>